<protein>
    <submittedName>
        <fullName evidence="2">Amidohydrolase family protein</fullName>
    </submittedName>
</protein>
<dbReference type="InterPro" id="IPR006680">
    <property type="entry name" value="Amidohydro-rel"/>
</dbReference>
<keyword evidence="3" id="KW-1185">Reference proteome</keyword>
<dbReference type="SUPFAM" id="SSF51338">
    <property type="entry name" value="Composite domain of metallo-dependent hydrolases"/>
    <property type="match status" value="1"/>
</dbReference>
<feature type="domain" description="Amidohydrolase-related" evidence="1">
    <location>
        <begin position="140"/>
        <end position="192"/>
    </location>
</feature>
<dbReference type="GO" id="GO:0016810">
    <property type="term" value="F:hydrolase activity, acting on carbon-nitrogen (but not peptide) bonds"/>
    <property type="evidence" value="ECO:0007669"/>
    <property type="project" value="InterPro"/>
</dbReference>
<dbReference type="Pfam" id="PF01979">
    <property type="entry name" value="Amidohydro_1"/>
    <property type="match status" value="1"/>
</dbReference>
<organism evidence="2 3">
    <name type="scientific">Kibdelosporangium aridum</name>
    <dbReference type="NCBI Taxonomy" id="2030"/>
    <lineage>
        <taxon>Bacteria</taxon>
        <taxon>Bacillati</taxon>
        <taxon>Actinomycetota</taxon>
        <taxon>Actinomycetes</taxon>
        <taxon>Pseudonocardiales</taxon>
        <taxon>Pseudonocardiaceae</taxon>
        <taxon>Kibdelosporangium</taxon>
    </lineage>
</organism>
<dbReference type="Gene3D" id="2.30.40.10">
    <property type="entry name" value="Urease, subunit C, domain 1"/>
    <property type="match status" value="1"/>
</dbReference>
<evidence type="ECO:0000259" key="1">
    <source>
        <dbReference type="Pfam" id="PF01979"/>
    </source>
</evidence>
<dbReference type="PANTHER" id="PTHR43135:SF3">
    <property type="entry name" value="ALPHA-D-RIBOSE 1-METHYLPHOSPHONATE 5-TRIPHOSPHATE DIPHOSPHATASE"/>
    <property type="match status" value="1"/>
</dbReference>
<evidence type="ECO:0000313" key="2">
    <source>
        <dbReference type="EMBL" id="SMD22959.1"/>
    </source>
</evidence>
<keyword evidence="2" id="KW-0378">Hydrolase</keyword>
<dbReference type="SUPFAM" id="SSF51556">
    <property type="entry name" value="Metallo-dependent hydrolases"/>
    <property type="match status" value="1"/>
</dbReference>
<evidence type="ECO:0000313" key="3">
    <source>
        <dbReference type="Proteomes" id="UP000192674"/>
    </source>
</evidence>
<reference evidence="2 3" key="1">
    <citation type="submission" date="2017-04" db="EMBL/GenBank/DDBJ databases">
        <authorList>
            <person name="Afonso C.L."/>
            <person name="Miller P.J."/>
            <person name="Scott M.A."/>
            <person name="Spackman E."/>
            <person name="Goraichik I."/>
            <person name="Dimitrov K.M."/>
            <person name="Suarez D.L."/>
            <person name="Swayne D.E."/>
        </authorList>
    </citation>
    <scope>NUCLEOTIDE SEQUENCE [LARGE SCALE GENOMIC DNA]</scope>
    <source>
        <strain evidence="2 3">DSM 43828</strain>
    </source>
</reference>
<dbReference type="EMBL" id="FWXV01000008">
    <property type="protein sequence ID" value="SMD22959.1"/>
    <property type="molecule type" value="Genomic_DNA"/>
</dbReference>
<dbReference type="InterPro" id="IPR032466">
    <property type="entry name" value="Metal_Hydrolase"/>
</dbReference>
<dbReference type="Proteomes" id="UP000192674">
    <property type="component" value="Unassembled WGS sequence"/>
</dbReference>
<dbReference type="PANTHER" id="PTHR43135">
    <property type="entry name" value="ALPHA-D-RIBOSE 1-METHYLPHOSPHONATE 5-TRIPHOSPHATE DIPHOSPHATASE"/>
    <property type="match status" value="1"/>
</dbReference>
<sequence length="210" mass="22549">MNSPVARPYSSSIQPIRLLVRRLMPLSRISIHGSFVARSCSRRTLIRAELARHSRPRQIAAHAQGTAGILAAIRGGVDSVEHGYEIDDEGIELMLERGTFLVPTLSAALRVPDPAAVPPYLYEKKVRWSEIARENVSKAIHAAELLGLASELGTLEVGKVADFVAVPVDPLTDIATLADPGTIELVVKDGIIVKDLMGTTAGASATRARM</sequence>
<proteinExistence type="predicted"/>
<dbReference type="InterPro" id="IPR051781">
    <property type="entry name" value="Metallo-dep_Hydrolase"/>
</dbReference>
<dbReference type="Gene3D" id="3.40.50.10910">
    <property type="entry name" value="Amidohydrolase"/>
    <property type="match status" value="1"/>
</dbReference>
<dbReference type="InterPro" id="IPR011059">
    <property type="entry name" value="Metal-dep_hydrolase_composite"/>
</dbReference>
<accession>A0A1Y5Y0R5</accession>
<gene>
    <name evidence="2" type="ORF">SAMN05661093_07740</name>
</gene>
<dbReference type="AlphaFoldDB" id="A0A1Y5Y0R5"/>
<name>A0A1Y5Y0R5_KIBAR</name>